<accession>A0A5M6IWB5</accession>
<dbReference type="Gene3D" id="3.40.50.720">
    <property type="entry name" value="NAD(P)-binding Rossmann-like Domain"/>
    <property type="match status" value="1"/>
</dbReference>
<dbReference type="PANTHER" id="PTHR35330">
    <property type="entry name" value="SIROHEME BIOSYNTHESIS PROTEIN MET8"/>
    <property type="match status" value="1"/>
</dbReference>
<dbReference type="UniPathway" id="UPA00262">
    <property type="reaction ID" value="UER00222"/>
</dbReference>
<dbReference type="RefSeq" id="WP_150041236.1">
    <property type="nucleotide sequence ID" value="NZ_OW485601.1"/>
</dbReference>
<evidence type="ECO:0000256" key="1">
    <source>
        <dbReference type="ARBA" id="ARBA00005010"/>
    </source>
</evidence>
<evidence type="ECO:0000256" key="4">
    <source>
        <dbReference type="ARBA" id="ARBA00023027"/>
    </source>
</evidence>
<evidence type="ECO:0000313" key="6">
    <source>
        <dbReference type="EMBL" id="KAA5611695.1"/>
    </source>
</evidence>
<proteinExistence type="predicted"/>
<keyword evidence="4" id="KW-0520">NAD</keyword>
<organism evidence="6 7">
    <name type="scientific">Rhodovastum atsumiense</name>
    <dbReference type="NCBI Taxonomy" id="504468"/>
    <lineage>
        <taxon>Bacteria</taxon>
        <taxon>Pseudomonadati</taxon>
        <taxon>Pseudomonadota</taxon>
        <taxon>Alphaproteobacteria</taxon>
        <taxon>Acetobacterales</taxon>
        <taxon>Acetobacteraceae</taxon>
        <taxon>Rhodovastum</taxon>
    </lineage>
</organism>
<dbReference type="Pfam" id="PF13241">
    <property type="entry name" value="NAD_binding_7"/>
    <property type="match status" value="1"/>
</dbReference>
<dbReference type="GO" id="GO:0019354">
    <property type="term" value="P:siroheme biosynthetic process"/>
    <property type="evidence" value="ECO:0007669"/>
    <property type="project" value="UniProtKB-UniPathway"/>
</dbReference>
<keyword evidence="5" id="KW-0627">Porphyrin biosynthesis</keyword>
<comment type="caution">
    <text evidence="6">The sequence shown here is derived from an EMBL/GenBank/DDBJ whole genome shotgun (WGS) entry which is preliminary data.</text>
</comment>
<dbReference type="InterPro" id="IPR028161">
    <property type="entry name" value="Met8-like"/>
</dbReference>
<evidence type="ECO:0000313" key="7">
    <source>
        <dbReference type="Proteomes" id="UP000325255"/>
    </source>
</evidence>
<dbReference type="InterPro" id="IPR006367">
    <property type="entry name" value="Sirohaem_synthase_N"/>
</dbReference>
<dbReference type="GO" id="GO:0043115">
    <property type="term" value="F:precorrin-2 dehydrogenase activity"/>
    <property type="evidence" value="ECO:0007669"/>
    <property type="project" value="UniProtKB-EC"/>
</dbReference>
<dbReference type="NCBIfam" id="TIGR01470">
    <property type="entry name" value="cysG_Nterm"/>
    <property type="match status" value="1"/>
</dbReference>
<evidence type="ECO:0000256" key="3">
    <source>
        <dbReference type="ARBA" id="ARBA00023002"/>
    </source>
</evidence>
<name>A0A5M6IWB5_9PROT</name>
<keyword evidence="3" id="KW-0560">Oxidoreductase</keyword>
<comment type="pathway">
    <text evidence="1">Porphyrin-containing compound metabolism; siroheme biosynthesis; sirohydrochlorin from precorrin-2: step 1/1.</text>
</comment>
<dbReference type="GO" id="GO:0004325">
    <property type="term" value="F:ferrochelatase activity"/>
    <property type="evidence" value="ECO:0007669"/>
    <property type="project" value="InterPro"/>
</dbReference>
<dbReference type="PANTHER" id="PTHR35330:SF1">
    <property type="entry name" value="SIROHEME BIOSYNTHESIS PROTEIN MET8"/>
    <property type="match status" value="1"/>
</dbReference>
<evidence type="ECO:0000256" key="5">
    <source>
        <dbReference type="ARBA" id="ARBA00023244"/>
    </source>
</evidence>
<sequence length="185" mass="19719">MLPVVLDCADWPIILVGAGPLAVRRLALLDAAESCAVSVFAPTEDPALQKAAGSRSVPRAPTEAEIAAARLMLVAGLGPADGEPLAALARRHRVLVNVEDEPLNCDFHMPAIVRRGALLLTVSTGGRSPVLAGRLRRWLAERFGPEWAGRLDAAADVRTQLRTAGRGDEVSSAVNVLIDRERWLP</sequence>
<protein>
    <recommendedName>
        <fullName evidence="2">precorrin-2 dehydrogenase</fullName>
        <ecNumber evidence="2">1.3.1.76</ecNumber>
    </recommendedName>
</protein>
<dbReference type="EC" id="1.3.1.76" evidence="2"/>
<evidence type="ECO:0000256" key="2">
    <source>
        <dbReference type="ARBA" id="ARBA00012400"/>
    </source>
</evidence>
<dbReference type="Proteomes" id="UP000325255">
    <property type="component" value="Unassembled WGS sequence"/>
</dbReference>
<dbReference type="EMBL" id="VWPK01000018">
    <property type="protein sequence ID" value="KAA5611695.1"/>
    <property type="molecule type" value="Genomic_DNA"/>
</dbReference>
<keyword evidence="7" id="KW-1185">Reference proteome</keyword>
<gene>
    <name evidence="6" type="ORF">F1189_12920</name>
</gene>
<dbReference type="SUPFAM" id="SSF75615">
    <property type="entry name" value="Siroheme synthase middle domains-like"/>
    <property type="match status" value="1"/>
</dbReference>
<reference evidence="6 7" key="1">
    <citation type="submission" date="2019-09" db="EMBL/GenBank/DDBJ databases">
        <title>Genome sequence of Rhodovastum atsumiense, a diverse member of the Acetobacteraceae family of non-sulfur purple photosynthetic bacteria.</title>
        <authorList>
            <person name="Meyer T."/>
            <person name="Kyndt J."/>
        </authorList>
    </citation>
    <scope>NUCLEOTIDE SEQUENCE [LARGE SCALE GENOMIC DNA]</scope>
    <source>
        <strain evidence="6 7">DSM 21279</strain>
    </source>
</reference>
<dbReference type="OrthoDB" id="9815856at2"/>
<dbReference type="AlphaFoldDB" id="A0A5M6IWB5"/>
<dbReference type="Gene3D" id="3.30.160.110">
    <property type="entry name" value="Siroheme synthase, domain 2"/>
    <property type="match status" value="1"/>
</dbReference>